<feature type="transmembrane region" description="Helical" evidence="6">
    <location>
        <begin position="367"/>
        <end position="383"/>
    </location>
</feature>
<dbReference type="AlphaFoldDB" id="A0A4S4MTK8"/>
<evidence type="ECO:0000259" key="7">
    <source>
        <dbReference type="PROSITE" id="PS50850"/>
    </source>
</evidence>
<dbReference type="SUPFAM" id="SSF103473">
    <property type="entry name" value="MFS general substrate transporter"/>
    <property type="match status" value="1"/>
</dbReference>
<dbReference type="PANTHER" id="PTHR23502">
    <property type="entry name" value="MAJOR FACILITATOR SUPERFAMILY"/>
    <property type="match status" value="1"/>
</dbReference>
<evidence type="ECO:0000256" key="6">
    <source>
        <dbReference type="SAM" id="Phobius"/>
    </source>
</evidence>
<dbReference type="PROSITE" id="PS50850">
    <property type="entry name" value="MFS"/>
    <property type="match status" value="1"/>
</dbReference>
<comment type="subcellular location">
    <subcellularLocation>
        <location evidence="1">Membrane</location>
        <topology evidence="1">Multi-pass membrane protein</topology>
    </subcellularLocation>
</comment>
<evidence type="ECO:0000256" key="2">
    <source>
        <dbReference type="ARBA" id="ARBA00022692"/>
    </source>
</evidence>
<keyword evidence="3 6" id="KW-1133">Transmembrane helix</keyword>
<keyword evidence="2 6" id="KW-0812">Transmembrane</keyword>
<feature type="transmembrane region" description="Helical" evidence="6">
    <location>
        <begin position="187"/>
        <end position="210"/>
    </location>
</feature>
<evidence type="ECO:0000256" key="4">
    <source>
        <dbReference type="ARBA" id="ARBA00023136"/>
    </source>
</evidence>
<dbReference type="Gene3D" id="1.20.1250.20">
    <property type="entry name" value="MFS general substrate transporter like domains"/>
    <property type="match status" value="1"/>
</dbReference>
<dbReference type="Proteomes" id="UP000308730">
    <property type="component" value="Unassembled WGS sequence"/>
</dbReference>
<organism evidence="8 9">
    <name type="scientific">Antrodiella citrinella</name>
    <dbReference type="NCBI Taxonomy" id="2447956"/>
    <lineage>
        <taxon>Eukaryota</taxon>
        <taxon>Fungi</taxon>
        <taxon>Dikarya</taxon>
        <taxon>Basidiomycota</taxon>
        <taxon>Agaricomycotina</taxon>
        <taxon>Agaricomycetes</taxon>
        <taxon>Polyporales</taxon>
        <taxon>Steccherinaceae</taxon>
        <taxon>Antrodiella</taxon>
    </lineage>
</organism>
<keyword evidence="9" id="KW-1185">Reference proteome</keyword>
<proteinExistence type="predicted"/>
<dbReference type="Pfam" id="PF07690">
    <property type="entry name" value="MFS_1"/>
    <property type="match status" value="1"/>
</dbReference>
<dbReference type="InterPro" id="IPR011701">
    <property type="entry name" value="MFS"/>
</dbReference>
<dbReference type="InterPro" id="IPR036259">
    <property type="entry name" value="MFS_trans_sf"/>
</dbReference>
<dbReference type="EMBL" id="SGPM01000120">
    <property type="protein sequence ID" value="THH29519.1"/>
    <property type="molecule type" value="Genomic_DNA"/>
</dbReference>
<feature type="transmembrane region" description="Helical" evidence="6">
    <location>
        <begin position="130"/>
        <end position="151"/>
    </location>
</feature>
<dbReference type="PANTHER" id="PTHR23502:SF134">
    <property type="entry name" value="MAJOR FACILITATOR SUPERFAMILY (MFS) PROFILE DOMAIN-CONTAINING PROTEIN-RELATED"/>
    <property type="match status" value="1"/>
</dbReference>
<reference evidence="8 9" key="1">
    <citation type="submission" date="2019-02" db="EMBL/GenBank/DDBJ databases">
        <title>Genome sequencing of the rare red list fungi Antrodiella citrinella (Flaviporus citrinellus).</title>
        <authorList>
            <person name="Buettner E."/>
            <person name="Kellner H."/>
        </authorList>
    </citation>
    <scope>NUCLEOTIDE SEQUENCE [LARGE SCALE GENOMIC DNA]</scope>
    <source>
        <strain evidence="8 9">DSM 108506</strain>
    </source>
</reference>
<feature type="transmembrane region" description="Helical" evidence="6">
    <location>
        <begin position="222"/>
        <end position="243"/>
    </location>
</feature>
<feature type="transmembrane region" description="Helical" evidence="6">
    <location>
        <begin position="444"/>
        <end position="466"/>
    </location>
</feature>
<dbReference type="GO" id="GO:0022857">
    <property type="term" value="F:transmembrane transporter activity"/>
    <property type="evidence" value="ECO:0007669"/>
    <property type="project" value="InterPro"/>
</dbReference>
<evidence type="ECO:0000313" key="9">
    <source>
        <dbReference type="Proteomes" id="UP000308730"/>
    </source>
</evidence>
<evidence type="ECO:0000256" key="5">
    <source>
        <dbReference type="SAM" id="MobiDB-lite"/>
    </source>
</evidence>
<feature type="transmembrane region" description="Helical" evidence="6">
    <location>
        <begin position="255"/>
        <end position="273"/>
    </location>
</feature>
<feature type="transmembrane region" description="Helical" evidence="6">
    <location>
        <begin position="404"/>
        <end position="424"/>
    </location>
</feature>
<evidence type="ECO:0000313" key="8">
    <source>
        <dbReference type="EMBL" id="THH29519.1"/>
    </source>
</evidence>
<evidence type="ECO:0000256" key="1">
    <source>
        <dbReference type="ARBA" id="ARBA00004141"/>
    </source>
</evidence>
<evidence type="ECO:0000256" key="3">
    <source>
        <dbReference type="ARBA" id="ARBA00022989"/>
    </source>
</evidence>
<feature type="domain" description="Major facilitator superfamily (MFS) profile" evidence="7">
    <location>
        <begin position="97"/>
        <end position="486"/>
    </location>
</feature>
<feature type="transmembrane region" description="Helical" evidence="6">
    <location>
        <begin position="321"/>
        <end position="347"/>
    </location>
</feature>
<feature type="transmembrane region" description="Helical" evidence="6">
    <location>
        <begin position="163"/>
        <end position="181"/>
    </location>
</feature>
<keyword evidence="4 6" id="KW-0472">Membrane</keyword>
<accession>A0A4S4MTK8</accession>
<feature type="compositionally biased region" description="Polar residues" evidence="5">
    <location>
        <begin position="33"/>
        <end position="44"/>
    </location>
</feature>
<name>A0A4S4MTK8_9APHY</name>
<protein>
    <recommendedName>
        <fullName evidence="7">Major facilitator superfamily (MFS) profile domain-containing protein</fullName>
    </recommendedName>
</protein>
<feature type="transmembrane region" description="Helical" evidence="6">
    <location>
        <begin position="95"/>
        <end position="118"/>
    </location>
</feature>
<comment type="caution">
    <text evidence="8">The sequence shown here is derived from an EMBL/GenBank/DDBJ whole genome shotgun (WGS) entry which is preliminary data.</text>
</comment>
<feature type="region of interest" description="Disordered" evidence="5">
    <location>
        <begin position="1"/>
        <end position="44"/>
    </location>
</feature>
<dbReference type="InterPro" id="IPR020846">
    <property type="entry name" value="MFS_dom"/>
</dbReference>
<gene>
    <name evidence="8" type="ORF">EUX98_g4679</name>
</gene>
<dbReference type="OrthoDB" id="5376138at2759"/>
<sequence length="486" mass="54641">MNLHDEEATLADPAESFAIHHADEVTEPIDPRIQSTEKSTSTQLDEPYARQLSDYVHHHKEPLPEEKALAEEVLYIEFEKGDPRDPVNFSRHRKWVITIPAVLFTFLSAATASTYALGLESMTRDLNCTTFKATIGLSTYTLGFAIVPLIAASFSEEFGRHPLYVVTIVCFALMHLMVALAKNIQTVLIARFLAGAFGSTGSTMVGGTIADIWQPYERGLPMAIFSVAALGGTGLGPVAAGWVEMNPHLEWRWIQWIHMILTGALALAIVFFMRETRSAVLLTRIARKTRQKTGDHRYRARVEDERASLKTLIYISCTRPLYLLVTEPVVASFSLWVGFAWGILYVMIESITPVFKNLHDFNTGETGTVYITFFIGSLLGIATDRYQETLYRKNVAIRGPEARLYHAMFAAILFPAAMFIYAWWNLSGMAFPLFTQQMYAALSYKWANTLFALLATLMIPIPYILFKWGPRIRAKSKFASQVVNKP</sequence>
<dbReference type="GO" id="GO:0005886">
    <property type="term" value="C:plasma membrane"/>
    <property type="evidence" value="ECO:0007669"/>
    <property type="project" value="TreeGrafter"/>
</dbReference>